<protein>
    <recommendedName>
        <fullName evidence="6">Distal-less-like homeobox protein N-terminal domain-containing protein</fullName>
    </recommendedName>
</protein>
<evidence type="ECO:0000256" key="4">
    <source>
        <dbReference type="ARBA" id="ARBA00023242"/>
    </source>
</evidence>
<name>A0A643C3B1_BALPH</name>
<feature type="region of interest" description="Disordered" evidence="5">
    <location>
        <begin position="101"/>
        <end position="143"/>
    </location>
</feature>
<evidence type="ECO:0000313" key="8">
    <source>
        <dbReference type="Proteomes" id="UP000437017"/>
    </source>
</evidence>
<evidence type="ECO:0000256" key="5">
    <source>
        <dbReference type="SAM" id="MobiDB-lite"/>
    </source>
</evidence>
<feature type="domain" description="Distal-less-like homeobox protein N-terminal" evidence="6">
    <location>
        <begin position="27"/>
        <end position="106"/>
    </location>
</feature>
<dbReference type="AlphaFoldDB" id="A0A643C3B1"/>
<reference evidence="7 8" key="1">
    <citation type="journal article" date="2019" name="PLoS ONE">
        <title>Genomic analyses reveal an absence of contemporary introgressive admixture between fin whales and blue whales, despite known hybrids.</title>
        <authorList>
            <person name="Westbury M.V."/>
            <person name="Petersen B."/>
            <person name="Lorenzen E.D."/>
        </authorList>
    </citation>
    <scope>NUCLEOTIDE SEQUENCE [LARGE SCALE GENOMIC DNA]</scope>
    <source>
        <strain evidence="7">FinWhale-01</strain>
    </source>
</reference>
<feature type="region of interest" description="Disordered" evidence="5">
    <location>
        <begin position="20"/>
        <end position="44"/>
    </location>
</feature>
<sequence>MSGSFDRKLSSILTDISSSLSCHAGSKDSPTLPESSVTDLGYYSAPQHDYYSGQPYGQTVNPYTYHHQFNLNGLAGTGAYSPKSEYTYGTSYRQYGAYREQPLPAQDPGEDHGVAGEWGTRGGSRASERKARNWSRNLGTRPG</sequence>
<accession>A0A643C3B1</accession>
<feature type="compositionally biased region" description="Polar residues" evidence="5">
    <location>
        <begin position="134"/>
        <end position="143"/>
    </location>
</feature>
<keyword evidence="2" id="KW-0238">DNA-binding</keyword>
<dbReference type="OrthoDB" id="6159439at2759"/>
<dbReference type="InterPro" id="IPR022135">
    <property type="entry name" value="Distal-less_N"/>
</dbReference>
<keyword evidence="8" id="KW-1185">Reference proteome</keyword>
<keyword evidence="4" id="KW-0539">Nucleus</keyword>
<dbReference type="Proteomes" id="UP000437017">
    <property type="component" value="Unassembled WGS sequence"/>
</dbReference>
<comment type="similarity">
    <text evidence="1">Belongs to the distal-less homeobox family.</text>
</comment>
<proteinExistence type="inferred from homology"/>
<dbReference type="EMBL" id="SGJD01002762">
    <property type="protein sequence ID" value="KAB0394502.1"/>
    <property type="molecule type" value="Genomic_DNA"/>
</dbReference>
<feature type="compositionally biased region" description="Polar residues" evidence="5">
    <location>
        <begin position="28"/>
        <end position="38"/>
    </location>
</feature>
<gene>
    <name evidence="7" type="ORF">E2I00_015633</name>
</gene>
<evidence type="ECO:0000256" key="3">
    <source>
        <dbReference type="ARBA" id="ARBA00023155"/>
    </source>
</evidence>
<evidence type="ECO:0000313" key="7">
    <source>
        <dbReference type="EMBL" id="KAB0394502.1"/>
    </source>
</evidence>
<dbReference type="GO" id="GO:0003677">
    <property type="term" value="F:DNA binding"/>
    <property type="evidence" value="ECO:0007669"/>
    <property type="project" value="UniProtKB-KW"/>
</dbReference>
<dbReference type="Pfam" id="PF12413">
    <property type="entry name" value="DLL_N"/>
    <property type="match status" value="1"/>
</dbReference>
<evidence type="ECO:0000256" key="1">
    <source>
        <dbReference type="ARBA" id="ARBA00007916"/>
    </source>
</evidence>
<comment type="caution">
    <text evidence="7">The sequence shown here is derived from an EMBL/GenBank/DDBJ whole genome shotgun (WGS) entry which is preliminary data.</text>
</comment>
<evidence type="ECO:0000259" key="6">
    <source>
        <dbReference type="Pfam" id="PF12413"/>
    </source>
</evidence>
<organism evidence="7 8">
    <name type="scientific">Balaenoptera physalus</name>
    <name type="common">Fin whale</name>
    <name type="synonym">Balaena physalus</name>
    <dbReference type="NCBI Taxonomy" id="9770"/>
    <lineage>
        <taxon>Eukaryota</taxon>
        <taxon>Metazoa</taxon>
        <taxon>Chordata</taxon>
        <taxon>Craniata</taxon>
        <taxon>Vertebrata</taxon>
        <taxon>Euteleostomi</taxon>
        <taxon>Mammalia</taxon>
        <taxon>Eutheria</taxon>
        <taxon>Laurasiatheria</taxon>
        <taxon>Artiodactyla</taxon>
        <taxon>Whippomorpha</taxon>
        <taxon>Cetacea</taxon>
        <taxon>Mysticeti</taxon>
        <taxon>Balaenopteridae</taxon>
        <taxon>Balaenoptera</taxon>
    </lineage>
</organism>
<keyword evidence="3" id="KW-0371">Homeobox</keyword>
<evidence type="ECO:0000256" key="2">
    <source>
        <dbReference type="ARBA" id="ARBA00023125"/>
    </source>
</evidence>